<reference evidence="1 2" key="1">
    <citation type="submission" date="2006-03" db="EMBL/GenBank/DDBJ databases">
        <title>Complete sequence of chromosome of Nitrobacter hamburgensis X14.</title>
        <authorList>
            <consortium name="US DOE Joint Genome Institute"/>
            <person name="Copeland A."/>
            <person name="Lucas S."/>
            <person name="Lapidus A."/>
            <person name="Barry K."/>
            <person name="Detter J.C."/>
            <person name="Glavina del Rio T."/>
            <person name="Hammon N."/>
            <person name="Israni S."/>
            <person name="Dalin E."/>
            <person name="Tice H."/>
            <person name="Pitluck S."/>
            <person name="Chain P."/>
            <person name="Malfatti S."/>
            <person name="Shin M."/>
            <person name="Vergez L."/>
            <person name="Schmutz J."/>
            <person name="Larimer F."/>
            <person name="Land M."/>
            <person name="Hauser L."/>
            <person name="Kyrpides N."/>
            <person name="Ivanova N."/>
            <person name="Ward B."/>
            <person name="Arp D."/>
            <person name="Klotz M."/>
            <person name="Stein L."/>
            <person name="O'Mullan G."/>
            <person name="Starkenburg S."/>
            <person name="Sayavedra L."/>
            <person name="Poret-Peterson A.T."/>
            <person name="Gentry M.E."/>
            <person name="Bruce D."/>
            <person name="Richardson P."/>
        </authorList>
    </citation>
    <scope>NUCLEOTIDE SEQUENCE [LARGE SCALE GENOMIC DNA]</scope>
    <source>
        <strain evidence="2">DSM 10229 / NCIMB 13809 / X14</strain>
    </source>
</reference>
<dbReference type="KEGG" id="nha:Nham_0138"/>
<organism evidence="1 2">
    <name type="scientific">Nitrobacter hamburgensis (strain DSM 10229 / NCIMB 13809 / X14)</name>
    <dbReference type="NCBI Taxonomy" id="323097"/>
    <lineage>
        <taxon>Bacteria</taxon>
        <taxon>Pseudomonadati</taxon>
        <taxon>Pseudomonadota</taxon>
        <taxon>Alphaproteobacteria</taxon>
        <taxon>Hyphomicrobiales</taxon>
        <taxon>Nitrobacteraceae</taxon>
        <taxon>Nitrobacter</taxon>
    </lineage>
</organism>
<dbReference type="eggNOG" id="ENOG5032MGD">
    <property type="taxonomic scope" value="Bacteria"/>
</dbReference>
<name>Q1QRV8_NITHX</name>
<dbReference type="EMBL" id="CP000319">
    <property type="protein sequence ID" value="ABE61039.1"/>
    <property type="molecule type" value="Genomic_DNA"/>
</dbReference>
<dbReference type="Proteomes" id="UP000001953">
    <property type="component" value="Chromosome"/>
</dbReference>
<evidence type="ECO:0000313" key="1">
    <source>
        <dbReference type="EMBL" id="ABE61039.1"/>
    </source>
</evidence>
<dbReference type="HOGENOM" id="CLU_2369959_0_0_5"/>
<evidence type="ECO:0000313" key="2">
    <source>
        <dbReference type="Proteomes" id="UP000001953"/>
    </source>
</evidence>
<dbReference type="AlphaFoldDB" id="Q1QRV8"/>
<gene>
    <name evidence="1" type="ordered locus">Nham_0138</name>
</gene>
<protein>
    <submittedName>
        <fullName evidence="1">Uncharacterized protein</fullName>
    </submittedName>
</protein>
<accession>Q1QRV8</accession>
<proteinExistence type="predicted"/>
<sequence>MTSFLLPSSQVKNRKLQMRIDDLRFEYKPDIFGFIADHCGIDLVIQPLRGGFAVEIVDGIGVHPLGSFPSERWAKVAALKAAEKVSGRIDGSRNG</sequence>
<dbReference type="STRING" id="323097.Nham_0138"/>
<keyword evidence="2" id="KW-1185">Reference proteome</keyword>